<accession>A0A7W9JMG1</accession>
<keyword evidence="4" id="KW-1185">Reference proteome</keyword>
<feature type="region of interest" description="Disordered" evidence="1">
    <location>
        <begin position="1"/>
        <end position="29"/>
    </location>
</feature>
<reference evidence="3 4" key="1">
    <citation type="submission" date="2020-08" db="EMBL/GenBank/DDBJ databases">
        <title>Sequencing the genomes of 1000 actinobacteria strains.</title>
        <authorList>
            <person name="Klenk H.-P."/>
        </authorList>
    </citation>
    <scope>NUCLEOTIDE SEQUENCE [LARGE SCALE GENOMIC DNA]</scope>
    <source>
        <strain evidence="3 4">DSM 17945</strain>
    </source>
</reference>
<feature type="transmembrane region" description="Helical" evidence="2">
    <location>
        <begin position="167"/>
        <end position="186"/>
    </location>
</feature>
<sequence>MSRPAPRPRPASHGGRASRPRPTTAPPALPDRPGWVRLVAGGVVPALVAAAAVLAALQVFVLNPLAAAPGDRALGQVYADLGMAGEGALPFLLPVLLCAAGLGVAAILWFLVWRREEVDPLAVLALGLASLVAATPAYFFASFGMGMALADTYGIGGADHSPWARPIYVLSALALAALLAVVVLLLRGPAGGRATPRPTR</sequence>
<feature type="transmembrane region" description="Helical" evidence="2">
    <location>
        <begin position="123"/>
        <end position="147"/>
    </location>
</feature>
<feature type="transmembrane region" description="Helical" evidence="2">
    <location>
        <begin position="91"/>
        <end position="111"/>
    </location>
</feature>
<name>A0A7W9JMG1_9MICC</name>
<feature type="transmembrane region" description="Helical" evidence="2">
    <location>
        <begin position="38"/>
        <end position="61"/>
    </location>
</feature>
<feature type="compositionally biased region" description="Low complexity" evidence="1">
    <location>
        <begin position="11"/>
        <end position="22"/>
    </location>
</feature>
<dbReference type="RefSeq" id="WP_184173620.1">
    <property type="nucleotide sequence ID" value="NZ_BAABAG010000033.1"/>
</dbReference>
<dbReference type="AlphaFoldDB" id="A0A7W9JMG1"/>
<evidence type="ECO:0000313" key="3">
    <source>
        <dbReference type="EMBL" id="MBB5849882.1"/>
    </source>
</evidence>
<evidence type="ECO:0000256" key="2">
    <source>
        <dbReference type="SAM" id="Phobius"/>
    </source>
</evidence>
<organism evidence="3 4">
    <name type="scientific">Micrococcus endophyticus</name>
    <dbReference type="NCBI Taxonomy" id="455343"/>
    <lineage>
        <taxon>Bacteria</taxon>
        <taxon>Bacillati</taxon>
        <taxon>Actinomycetota</taxon>
        <taxon>Actinomycetes</taxon>
        <taxon>Micrococcales</taxon>
        <taxon>Micrococcaceae</taxon>
        <taxon>Micrococcus</taxon>
    </lineage>
</organism>
<dbReference type="EMBL" id="JACHMW010000001">
    <property type="protein sequence ID" value="MBB5849882.1"/>
    <property type="molecule type" value="Genomic_DNA"/>
</dbReference>
<proteinExistence type="predicted"/>
<keyword evidence="2" id="KW-0472">Membrane</keyword>
<comment type="caution">
    <text evidence="3">The sequence shown here is derived from an EMBL/GenBank/DDBJ whole genome shotgun (WGS) entry which is preliminary data.</text>
</comment>
<evidence type="ECO:0000256" key="1">
    <source>
        <dbReference type="SAM" id="MobiDB-lite"/>
    </source>
</evidence>
<gene>
    <name evidence="3" type="ORF">HDA33_002446</name>
</gene>
<keyword evidence="2" id="KW-0812">Transmembrane</keyword>
<dbReference type="Proteomes" id="UP000567246">
    <property type="component" value="Unassembled WGS sequence"/>
</dbReference>
<evidence type="ECO:0000313" key="4">
    <source>
        <dbReference type="Proteomes" id="UP000567246"/>
    </source>
</evidence>
<keyword evidence="2" id="KW-1133">Transmembrane helix</keyword>
<protein>
    <submittedName>
        <fullName evidence="3">Putative RDD family membrane protein YckC</fullName>
    </submittedName>
</protein>